<dbReference type="InterPro" id="IPR029065">
    <property type="entry name" value="Enolase_C-like"/>
</dbReference>
<dbReference type="InterPro" id="IPR036849">
    <property type="entry name" value="Enolase-like_C_sf"/>
</dbReference>
<evidence type="ECO:0000313" key="2">
    <source>
        <dbReference type="EMBL" id="UOM51030.1"/>
    </source>
</evidence>
<dbReference type="SMART" id="SM00922">
    <property type="entry name" value="MR_MLE"/>
    <property type="match status" value="1"/>
</dbReference>
<dbReference type="InterPro" id="IPR034593">
    <property type="entry name" value="DgoD-like"/>
</dbReference>
<keyword evidence="3" id="KW-1185">Reference proteome</keyword>
<organism evidence="2 3">
    <name type="scientific">Sphaerochaeta associata</name>
    <dbReference type="NCBI Taxonomy" id="1129264"/>
    <lineage>
        <taxon>Bacteria</taxon>
        <taxon>Pseudomonadati</taxon>
        <taxon>Spirochaetota</taxon>
        <taxon>Spirochaetia</taxon>
        <taxon>Spirochaetales</taxon>
        <taxon>Sphaerochaetaceae</taxon>
        <taxon>Sphaerochaeta</taxon>
    </lineage>
</organism>
<dbReference type="PROSITE" id="PS00908">
    <property type="entry name" value="MR_MLE_1"/>
    <property type="match status" value="1"/>
</dbReference>
<dbReference type="InterPro" id="IPR029017">
    <property type="entry name" value="Enolase-like_N"/>
</dbReference>
<evidence type="ECO:0000259" key="1">
    <source>
        <dbReference type="SMART" id="SM00922"/>
    </source>
</evidence>
<dbReference type="SUPFAM" id="SSF54826">
    <property type="entry name" value="Enolase N-terminal domain-like"/>
    <property type="match status" value="1"/>
</dbReference>
<feature type="domain" description="Mandelate racemase/muconate lactonizing enzyme C-terminal" evidence="1">
    <location>
        <begin position="132"/>
        <end position="255"/>
    </location>
</feature>
<dbReference type="Pfam" id="PF02746">
    <property type="entry name" value="MR_MLE_N"/>
    <property type="match status" value="1"/>
</dbReference>
<name>A0ABY4DAM9_9SPIR</name>
<dbReference type="PANTHER" id="PTHR48080">
    <property type="entry name" value="D-GALACTONATE DEHYDRATASE-RELATED"/>
    <property type="match status" value="1"/>
</dbReference>
<dbReference type="InterPro" id="IPR013341">
    <property type="entry name" value="Mandelate_racemase_N_dom"/>
</dbReference>
<dbReference type="Gene3D" id="3.20.20.120">
    <property type="entry name" value="Enolase-like C-terminal domain"/>
    <property type="match status" value="1"/>
</dbReference>
<protein>
    <submittedName>
        <fullName evidence="2">Bifunctional D-altronate/D-mannonate dehydratase</fullName>
    </submittedName>
</protein>
<evidence type="ECO:0000313" key="3">
    <source>
        <dbReference type="Proteomes" id="UP000829708"/>
    </source>
</evidence>
<dbReference type="Pfam" id="PF13378">
    <property type="entry name" value="MR_MLE_C"/>
    <property type="match status" value="1"/>
</dbReference>
<dbReference type="InterPro" id="IPR018110">
    <property type="entry name" value="Mandel_Rmase/mucon_lact_enz_CS"/>
</dbReference>
<gene>
    <name evidence="2" type="ORF">MUG09_15850</name>
</gene>
<dbReference type="RefSeq" id="WP_244772406.1">
    <property type="nucleotide sequence ID" value="NZ_CP094929.1"/>
</dbReference>
<dbReference type="InterPro" id="IPR013342">
    <property type="entry name" value="Mandelate_racemase_C"/>
</dbReference>
<accession>A0ABY4DAM9</accession>
<dbReference type="SUPFAM" id="SSF51604">
    <property type="entry name" value="Enolase C-terminal domain-like"/>
    <property type="match status" value="1"/>
</dbReference>
<proteinExistence type="predicted"/>
<dbReference type="EMBL" id="CP094929">
    <property type="protein sequence ID" value="UOM51030.1"/>
    <property type="molecule type" value="Genomic_DNA"/>
</dbReference>
<dbReference type="PANTHER" id="PTHR48080:SF6">
    <property type="entry name" value="STARVATION-SENSING PROTEIN RSPA"/>
    <property type="match status" value="1"/>
</dbReference>
<dbReference type="Proteomes" id="UP000829708">
    <property type="component" value="Chromosome"/>
</dbReference>
<sequence>MNITIRDITVINTAPEGINLVVVKVLTSEPELYGLGCATFAYRHLAVEQILIDYFKPLLVGRDVSNIEEIWRLMSFNAYWRNGPILNNAMSGIDMALWDIKGKMANMPLYQLFGGKVREGVAVYRHADGADLDEICDNIQKYKESGIKCIRCQLGGYGGGGYSKAPASAPKGAMDGVYLDSKSYIRDTVKLFEGIRNKVGYDVDLCHDVHERLDYPDAMRLLKGLEPYQLAFLEDLVPLENLHWLEGLRPLSSTPLALGELFNNPVEWKSLIEKHLIDYIRIHISQIGGISPARKVQIFAEQYGVNISWHGPGDLSPVGHAANVHIDIASSNVRYQEWSGTEPPNKVIQELSGPKEALLDVFNGLPQYSEGYVYPNERPGLGITVNEKEAAKYPCTKETTVWTQTRRFDGTMQQP</sequence>
<reference evidence="3" key="1">
    <citation type="journal article" date="2024" name="J Bioinform Genom">
        <title>Complete genome sequence of the type strain bacterium Sphaerochaeta associata GLS2t (VKM B-2742)t.</title>
        <authorList>
            <person name="Troshina O.Y."/>
            <person name="Tepeeva A.N."/>
            <person name="Arzamasceva V.O."/>
            <person name="Whitman W.B."/>
            <person name="Varghese N."/>
            <person name="Shapiro N."/>
            <person name="Woyke T."/>
            <person name="Kripides N.C."/>
            <person name="Vasilenko O.V."/>
        </authorList>
    </citation>
    <scope>NUCLEOTIDE SEQUENCE [LARGE SCALE GENOMIC DNA]</scope>
    <source>
        <strain evidence="3">GLS2T</strain>
    </source>
</reference>
<dbReference type="Gene3D" id="3.30.390.10">
    <property type="entry name" value="Enolase-like, N-terminal domain"/>
    <property type="match status" value="1"/>
</dbReference>